<sequence length="467" mass="51987">MLAHLLLCLCLVQCLATSLAQNHEQKILRNGDKESSPLNADLERLIKSSLEAWHVPGISIGVFDGDEGWAEGYGIATLPSTPVTPSTLFYGVSTTKAFTAAAMEILISSSNYSKHFPQSWKTPVSSLIPEDFVLEDPWTTAHITIEDILSHRTGMPRHDFSYGGTYEGRNSTPRDVVRALRFLPLTEEPRAFSNSDAISSPHHFAQGYVFYNNTYLPVPYTEDLITNAAAGSPPPEESYRDYLTPRMLRASSDVPYTGTTSYALGWETSTCKGYEFYEHSGGVEAFGSHVIFFPEIGFGVCAFGNTGITSNVVELIAIWRIIDERLGVKEEERFDWGAKFNRFFSKRSADYNSSLSRFYPSIPSPVLLPTLSMSSYAGTYFHPAYRNFTITHWPHTNTLHADRIDVAWKIDFDFEHISGDYFMAYVDSKVAPGPRFQAGYGSGVPSWEWRNGGEVRDCVGAGDGNGR</sequence>
<evidence type="ECO:0000313" key="5">
    <source>
        <dbReference type="Proteomes" id="UP000178129"/>
    </source>
</evidence>
<name>A0A1E1JVM6_9HELO</name>
<comment type="caution">
    <text evidence="4">The sequence shown here is derived from an EMBL/GenBank/DDBJ whole genome shotgun (WGS) entry which is preliminary data.</text>
</comment>
<dbReference type="InterPro" id="IPR012338">
    <property type="entry name" value="Beta-lactam/transpept-like"/>
</dbReference>
<gene>
    <name evidence="4" type="ORF">RCO7_02441</name>
</gene>
<dbReference type="InterPro" id="IPR001466">
    <property type="entry name" value="Beta-lactam-related"/>
</dbReference>
<accession>A0A1E1JVM6</accession>
<dbReference type="STRING" id="914237.A0A1E1JVM6"/>
<dbReference type="SUPFAM" id="SSF56601">
    <property type="entry name" value="beta-lactamase/transpeptidase-like"/>
    <property type="match status" value="1"/>
</dbReference>
<dbReference type="Gene3D" id="3.40.710.10">
    <property type="entry name" value="DD-peptidase/beta-lactamase superfamily"/>
    <property type="match status" value="2"/>
</dbReference>
<keyword evidence="2" id="KW-0732">Signal</keyword>
<evidence type="ECO:0000256" key="1">
    <source>
        <dbReference type="ARBA" id="ARBA00038473"/>
    </source>
</evidence>
<evidence type="ECO:0000313" key="4">
    <source>
        <dbReference type="EMBL" id="CZS89771.1"/>
    </source>
</evidence>
<dbReference type="PANTHER" id="PTHR22935:SF95">
    <property type="entry name" value="BETA-LACTAMASE-LIKE 1-RELATED"/>
    <property type="match status" value="1"/>
</dbReference>
<dbReference type="Proteomes" id="UP000178129">
    <property type="component" value="Unassembled WGS sequence"/>
</dbReference>
<reference evidence="5" key="1">
    <citation type="submission" date="2016-03" db="EMBL/GenBank/DDBJ databases">
        <authorList>
            <person name="Ploux O."/>
        </authorList>
    </citation>
    <scope>NUCLEOTIDE SEQUENCE [LARGE SCALE GENOMIC DNA]</scope>
    <source>
        <strain evidence="5">UK7</strain>
    </source>
</reference>
<feature type="signal peptide" evidence="2">
    <location>
        <begin position="1"/>
        <end position="20"/>
    </location>
</feature>
<comment type="similarity">
    <text evidence="1">Belongs to the beta-lactamase family.</text>
</comment>
<feature type="domain" description="Beta-lactamase-related" evidence="3">
    <location>
        <begin position="42"/>
        <end position="197"/>
    </location>
</feature>
<proteinExistence type="inferred from homology"/>
<dbReference type="EMBL" id="FJUW01000003">
    <property type="protein sequence ID" value="CZS89771.1"/>
    <property type="molecule type" value="Genomic_DNA"/>
</dbReference>
<evidence type="ECO:0000259" key="3">
    <source>
        <dbReference type="Pfam" id="PF00144"/>
    </source>
</evidence>
<dbReference type="PANTHER" id="PTHR22935">
    <property type="entry name" value="PENICILLIN-BINDING PROTEIN"/>
    <property type="match status" value="1"/>
</dbReference>
<organism evidence="4 5">
    <name type="scientific">Rhynchosporium graminicola</name>
    <dbReference type="NCBI Taxonomy" id="2792576"/>
    <lineage>
        <taxon>Eukaryota</taxon>
        <taxon>Fungi</taxon>
        <taxon>Dikarya</taxon>
        <taxon>Ascomycota</taxon>
        <taxon>Pezizomycotina</taxon>
        <taxon>Leotiomycetes</taxon>
        <taxon>Helotiales</taxon>
        <taxon>Ploettnerulaceae</taxon>
        <taxon>Rhynchosporium</taxon>
    </lineage>
</organism>
<keyword evidence="5" id="KW-1185">Reference proteome</keyword>
<evidence type="ECO:0000256" key="2">
    <source>
        <dbReference type="SAM" id="SignalP"/>
    </source>
</evidence>
<dbReference type="InParanoid" id="A0A1E1JVM6"/>
<dbReference type="AlphaFoldDB" id="A0A1E1JVM6"/>
<feature type="chain" id="PRO_5009445312" description="Beta-lactamase-related domain-containing protein" evidence="2">
    <location>
        <begin position="21"/>
        <end position="467"/>
    </location>
</feature>
<dbReference type="Gene3D" id="2.40.128.600">
    <property type="match status" value="1"/>
</dbReference>
<dbReference type="InterPro" id="IPR051478">
    <property type="entry name" value="Beta-lactamase-like_AB/R"/>
</dbReference>
<dbReference type="Pfam" id="PF00144">
    <property type="entry name" value="Beta-lactamase"/>
    <property type="match status" value="1"/>
</dbReference>
<protein>
    <recommendedName>
        <fullName evidence="3">Beta-lactamase-related domain-containing protein</fullName>
    </recommendedName>
</protein>